<dbReference type="Proteomes" id="UP000587396">
    <property type="component" value="Unassembled WGS sequence"/>
</dbReference>
<proteinExistence type="predicted"/>
<sequence length="97" mass="10722">MWELVETDGIALGMNKSQPDLTRVVPKGGSLLLLEFETGQKRLFDAAPFIERGGSYELLGDERYFGQVRIIDGGMALGWPGGQEVYPEALFEMSEPV</sequence>
<organism evidence="1 2">
    <name type="scientific">Gordonibacter massiliensis</name>
    <name type="common">ex Traore et al. 2017</name>
    <dbReference type="NCBI Taxonomy" id="1841863"/>
    <lineage>
        <taxon>Bacteria</taxon>
        <taxon>Bacillati</taxon>
        <taxon>Actinomycetota</taxon>
        <taxon>Coriobacteriia</taxon>
        <taxon>Eggerthellales</taxon>
        <taxon>Eggerthellaceae</taxon>
        <taxon>Gordonibacter</taxon>
    </lineage>
</organism>
<dbReference type="EMBL" id="JACMSE010000006">
    <property type="protein sequence ID" value="MBC2889652.1"/>
    <property type="molecule type" value="Genomic_DNA"/>
</dbReference>
<dbReference type="SUPFAM" id="SSF143880">
    <property type="entry name" value="NE0471 N-terminal domain-like"/>
    <property type="match status" value="1"/>
</dbReference>
<dbReference type="InterPro" id="IPR018841">
    <property type="entry name" value="DUF2442"/>
</dbReference>
<dbReference type="AlphaFoldDB" id="A0A842JBS9"/>
<dbReference type="Gene3D" id="3.30.2020.10">
    <property type="entry name" value="NE0471-like N-terminal domain"/>
    <property type="match status" value="1"/>
</dbReference>
<keyword evidence="2" id="KW-1185">Reference proteome</keyword>
<reference evidence="1 2" key="1">
    <citation type="submission" date="2020-08" db="EMBL/GenBank/DDBJ databases">
        <authorList>
            <person name="Liu C."/>
            <person name="Sun Q."/>
        </authorList>
    </citation>
    <scope>NUCLEOTIDE SEQUENCE [LARGE SCALE GENOMIC DNA]</scope>
    <source>
        <strain evidence="1 2">N22</strain>
    </source>
</reference>
<comment type="caution">
    <text evidence="1">The sequence shown here is derived from an EMBL/GenBank/DDBJ whole genome shotgun (WGS) entry which is preliminary data.</text>
</comment>
<protein>
    <submittedName>
        <fullName evidence="1">DUF2442 domain-containing protein</fullName>
    </submittedName>
</protein>
<dbReference type="RefSeq" id="WP_185905444.1">
    <property type="nucleotide sequence ID" value="NZ_JACMSE010000006.1"/>
</dbReference>
<name>A0A842JBS9_9ACTN</name>
<accession>A0A842JBS9</accession>
<dbReference type="Pfam" id="PF10387">
    <property type="entry name" value="DUF2442"/>
    <property type="match status" value="1"/>
</dbReference>
<evidence type="ECO:0000313" key="2">
    <source>
        <dbReference type="Proteomes" id="UP000587396"/>
    </source>
</evidence>
<evidence type="ECO:0000313" key="1">
    <source>
        <dbReference type="EMBL" id="MBC2889652.1"/>
    </source>
</evidence>
<dbReference type="InterPro" id="IPR036782">
    <property type="entry name" value="NE0471-like_N"/>
</dbReference>
<gene>
    <name evidence="1" type="ORF">H7313_09900</name>
</gene>